<sequence length="288" mass="31080">MSHDRFAAISYFAGEPDLRNKVAQAKVDRHGPGRSGTQKCHHWGLINIYRGLNPKELQNASIGFSLRHYSLVFLSLLAYNLGEVDAGLLPRNNGILPSSSPSNSFERRAGSIAARQDEEPDPGWLVENFIYLNVGNRAGQFYQSFALQQVGSSTSAFCIANADSPKPPAWTVCRDGIRFQFDRDTYQLSLNQTWGYSSGEGGTETIFTSVGSTKLCPGPGKSATAIDSSSVDGKSLRAPQGGYCPSSSLGRTEEKDGDVNADAGIECCVNKIKIEGTIVSKVPGRSFN</sequence>
<evidence type="ECO:0000313" key="2">
    <source>
        <dbReference type="EMBL" id="KAK8047998.1"/>
    </source>
</evidence>
<name>A0ABR1TMU9_9PEZI</name>
<keyword evidence="3" id="KW-1185">Reference proteome</keyword>
<feature type="region of interest" description="Disordered" evidence="1">
    <location>
        <begin position="226"/>
        <end position="256"/>
    </location>
</feature>
<dbReference type="Proteomes" id="UP001446871">
    <property type="component" value="Unassembled WGS sequence"/>
</dbReference>
<comment type="caution">
    <text evidence="2">The sequence shown here is derived from an EMBL/GenBank/DDBJ whole genome shotgun (WGS) entry which is preliminary data.</text>
</comment>
<evidence type="ECO:0000256" key="1">
    <source>
        <dbReference type="SAM" id="MobiDB-lite"/>
    </source>
</evidence>
<reference evidence="2 3" key="1">
    <citation type="submission" date="2023-01" db="EMBL/GenBank/DDBJ databases">
        <title>Analysis of 21 Apiospora genomes using comparative genomics revels a genus with tremendous synthesis potential of carbohydrate active enzymes and secondary metabolites.</title>
        <authorList>
            <person name="Sorensen T."/>
        </authorList>
    </citation>
    <scope>NUCLEOTIDE SEQUENCE [LARGE SCALE GENOMIC DNA]</scope>
    <source>
        <strain evidence="2 3">CBS 83171</strain>
    </source>
</reference>
<evidence type="ECO:0000313" key="3">
    <source>
        <dbReference type="Proteomes" id="UP001446871"/>
    </source>
</evidence>
<protein>
    <submittedName>
        <fullName evidence="2">Uncharacterized protein</fullName>
    </submittedName>
</protein>
<gene>
    <name evidence="2" type="ORF">PG996_016062</name>
</gene>
<organism evidence="2 3">
    <name type="scientific">Apiospora saccharicola</name>
    <dbReference type="NCBI Taxonomy" id="335842"/>
    <lineage>
        <taxon>Eukaryota</taxon>
        <taxon>Fungi</taxon>
        <taxon>Dikarya</taxon>
        <taxon>Ascomycota</taxon>
        <taxon>Pezizomycotina</taxon>
        <taxon>Sordariomycetes</taxon>
        <taxon>Xylariomycetidae</taxon>
        <taxon>Amphisphaeriales</taxon>
        <taxon>Apiosporaceae</taxon>
        <taxon>Apiospora</taxon>
    </lineage>
</organism>
<accession>A0ABR1TMU9</accession>
<dbReference type="EMBL" id="JAQQWM010000009">
    <property type="protein sequence ID" value="KAK8047998.1"/>
    <property type="molecule type" value="Genomic_DNA"/>
</dbReference>
<proteinExistence type="predicted"/>